<name>A0A1A6H5B6_NEOLE</name>
<protein>
    <submittedName>
        <fullName evidence="1">Uncharacterized protein</fullName>
    </submittedName>
</protein>
<keyword evidence="2" id="KW-1185">Reference proteome</keyword>
<dbReference type="Gene3D" id="1.20.120.790">
    <property type="entry name" value="Heat shock protein 90, C-terminal domain"/>
    <property type="match status" value="1"/>
</dbReference>
<proteinExistence type="predicted"/>
<dbReference type="SUPFAM" id="SSF110942">
    <property type="entry name" value="HSP90 C-terminal domain"/>
    <property type="match status" value="1"/>
</dbReference>
<accession>A0A1A6H5B6</accession>
<comment type="caution">
    <text evidence="1">The sequence shown here is derived from an EMBL/GenBank/DDBJ whole genome shotgun (WGS) entry which is preliminary data.</text>
</comment>
<organism evidence="1 2">
    <name type="scientific">Neotoma lepida</name>
    <name type="common">Desert woodrat</name>
    <dbReference type="NCBI Taxonomy" id="56216"/>
    <lineage>
        <taxon>Eukaryota</taxon>
        <taxon>Metazoa</taxon>
        <taxon>Chordata</taxon>
        <taxon>Craniata</taxon>
        <taxon>Vertebrata</taxon>
        <taxon>Euteleostomi</taxon>
        <taxon>Mammalia</taxon>
        <taxon>Eutheria</taxon>
        <taxon>Euarchontoglires</taxon>
        <taxon>Glires</taxon>
        <taxon>Rodentia</taxon>
        <taxon>Myomorpha</taxon>
        <taxon>Muroidea</taxon>
        <taxon>Cricetidae</taxon>
        <taxon>Neotominae</taxon>
        <taxon>Neotoma</taxon>
    </lineage>
</organism>
<dbReference type="AlphaFoldDB" id="A0A1A6H5B6"/>
<evidence type="ECO:0000313" key="1">
    <source>
        <dbReference type="EMBL" id="OBS73499.1"/>
    </source>
</evidence>
<dbReference type="OrthoDB" id="5426351at2759"/>
<dbReference type="Proteomes" id="UP000092124">
    <property type="component" value="Unassembled WGS sequence"/>
</dbReference>
<dbReference type="STRING" id="56216.A0A1A6H5B6"/>
<sequence length="89" mass="10048">MRAQALRDNSTVGYTEAKKHLEINSNHYITETLSLKEPQAHANRIYRMMKLGQGLDEDDPTVDDISAVVTEEMQPLEGDNGTVQMEELD</sequence>
<gene>
    <name evidence="1" type="ORF">A6R68_15963</name>
</gene>
<dbReference type="EMBL" id="LZPO01045797">
    <property type="protein sequence ID" value="OBS73499.1"/>
    <property type="molecule type" value="Genomic_DNA"/>
</dbReference>
<dbReference type="InterPro" id="IPR037196">
    <property type="entry name" value="HSP90_C"/>
</dbReference>
<evidence type="ECO:0000313" key="2">
    <source>
        <dbReference type="Proteomes" id="UP000092124"/>
    </source>
</evidence>
<reference evidence="1 2" key="1">
    <citation type="submission" date="2016-06" db="EMBL/GenBank/DDBJ databases">
        <title>The Draft Genome Sequence and Annotation of the Desert Woodrat Neotoma lepida.</title>
        <authorList>
            <person name="Campbell M."/>
            <person name="Oakeson K.F."/>
            <person name="Yandell M."/>
            <person name="Halpert J.R."/>
            <person name="Dearing D."/>
        </authorList>
    </citation>
    <scope>NUCLEOTIDE SEQUENCE [LARGE SCALE GENOMIC DNA]</scope>
    <source>
        <strain evidence="1">417</strain>
        <tissue evidence="1">Liver</tissue>
    </source>
</reference>